<accession>A0A919T1S1</accession>
<dbReference type="EMBL" id="BOQP01000052">
    <property type="protein sequence ID" value="GIM82576.1"/>
    <property type="molecule type" value="Genomic_DNA"/>
</dbReference>
<gene>
    <name evidence="2" type="ORF">Aco04nite_82200</name>
</gene>
<feature type="region of interest" description="Disordered" evidence="1">
    <location>
        <begin position="56"/>
        <end position="93"/>
    </location>
</feature>
<dbReference type="Proteomes" id="UP000680865">
    <property type="component" value="Unassembled WGS sequence"/>
</dbReference>
<feature type="region of interest" description="Disordered" evidence="1">
    <location>
        <begin position="1"/>
        <end position="41"/>
    </location>
</feature>
<evidence type="ECO:0000313" key="3">
    <source>
        <dbReference type="Proteomes" id="UP000680865"/>
    </source>
</evidence>
<protein>
    <submittedName>
        <fullName evidence="2">Uncharacterized protein</fullName>
    </submittedName>
</protein>
<reference evidence="2" key="1">
    <citation type="submission" date="2021-03" db="EMBL/GenBank/DDBJ databases">
        <title>Whole genome shotgun sequence of Actinoplanes consettensis NBRC 14913.</title>
        <authorList>
            <person name="Komaki H."/>
            <person name="Tamura T."/>
        </authorList>
    </citation>
    <scope>NUCLEOTIDE SEQUENCE</scope>
    <source>
        <strain evidence="2">NBRC 14913</strain>
    </source>
</reference>
<sequence>MAIAFNASRRGTMGGGPGRGRAFSSAQGESPVAAEKKKPAFKEGHLEVSEIFSDRAAAPSPFGDDQTFPMPVDRVTYKPPVHGDQLGGSGPHA</sequence>
<name>A0A919T1S1_9ACTN</name>
<comment type="caution">
    <text evidence="2">The sequence shown here is derived from an EMBL/GenBank/DDBJ whole genome shotgun (WGS) entry which is preliminary data.</text>
</comment>
<proteinExistence type="predicted"/>
<keyword evidence="3" id="KW-1185">Reference proteome</keyword>
<organism evidence="2 3">
    <name type="scientific">Winogradskya consettensis</name>
    <dbReference type="NCBI Taxonomy" id="113560"/>
    <lineage>
        <taxon>Bacteria</taxon>
        <taxon>Bacillati</taxon>
        <taxon>Actinomycetota</taxon>
        <taxon>Actinomycetes</taxon>
        <taxon>Micromonosporales</taxon>
        <taxon>Micromonosporaceae</taxon>
        <taxon>Winogradskya</taxon>
    </lineage>
</organism>
<evidence type="ECO:0000256" key="1">
    <source>
        <dbReference type="SAM" id="MobiDB-lite"/>
    </source>
</evidence>
<evidence type="ECO:0000313" key="2">
    <source>
        <dbReference type="EMBL" id="GIM82576.1"/>
    </source>
</evidence>
<dbReference type="AlphaFoldDB" id="A0A919T1S1"/>